<dbReference type="InterPro" id="IPR034786">
    <property type="entry name" value="MAR"/>
</dbReference>
<dbReference type="EMBL" id="JYMX02000072">
    <property type="protein sequence ID" value="MCW3717433.1"/>
    <property type="molecule type" value="Genomic_DNA"/>
</dbReference>
<evidence type="ECO:0000259" key="5">
    <source>
        <dbReference type="Pfam" id="PF25137"/>
    </source>
</evidence>
<dbReference type="Gene3D" id="3.40.50.1970">
    <property type="match status" value="1"/>
</dbReference>
<dbReference type="CDD" id="cd08177">
    <property type="entry name" value="MAR"/>
    <property type="match status" value="1"/>
</dbReference>
<dbReference type="InterPro" id="IPR039697">
    <property type="entry name" value="Alcohol_dehydrogenase_Fe"/>
</dbReference>
<evidence type="ECO:0000259" key="4">
    <source>
        <dbReference type="Pfam" id="PF00465"/>
    </source>
</evidence>
<reference evidence="6 7" key="1">
    <citation type="journal article" date="2017" name="Front. Microbiol.">
        <title>Genomics reveals a unique clone of Burkholderia cenocepacia harbouring an actively excising novel genomic island.</title>
        <authorList>
            <person name="Patil P."/>
            <person name="Mali S."/>
            <person name="Midha S."/>
            <person name="Gautam V."/>
            <person name="Dash L."/>
            <person name="Kumar S."/>
            <person name="Shastri J."/>
            <person name="Singhal L."/>
            <person name="Patil P.B."/>
        </authorList>
    </citation>
    <scope>NUCLEOTIDE SEQUENCE [LARGE SCALE GENOMIC DNA]</scope>
    <source>
        <strain evidence="6 7">BC-19</strain>
    </source>
</reference>
<comment type="similarity">
    <text evidence="1">Belongs to the iron-containing alcohol dehydrogenase family.</text>
</comment>
<dbReference type="InterPro" id="IPR056798">
    <property type="entry name" value="ADH_Fe_C"/>
</dbReference>
<keyword evidence="2" id="KW-0560">Oxidoreductase</keyword>
<dbReference type="Gene3D" id="1.20.1090.10">
    <property type="entry name" value="Dehydroquinate synthase-like - alpha domain"/>
    <property type="match status" value="1"/>
</dbReference>
<evidence type="ECO:0000313" key="6">
    <source>
        <dbReference type="EMBL" id="MCW3717433.1"/>
    </source>
</evidence>
<evidence type="ECO:0000256" key="2">
    <source>
        <dbReference type="ARBA" id="ARBA00023002"/>
    </source>
</evidence>
<feature type="domain" description="Fe-containing alcohol dehydrogenase-like C-terminal" evidence="5">
    <location>
        <begin position="168"/>
        <end position="347"/>
    </location>
</feature>
<reference evidence="6 7" key="2">
    <citation type="journal article" date="2017" name="Front. Microbiol.">
        <title>Genomics Reveals a Unique Clone of Burkholderia cenocepacia Harboring an Actively Excising Novel Genomic Island.</title>
        <authorList>
            <person name="Patil P.P."/>
            <person name="Mali S."/>
            <person name="Midha S."/>
            <person name="Gautam V."/>
            <person name="Dash L."/>
            <person name="Kumar S."/>
            <person name="Shastri J."/>
            <person name="Singhal L."/>
            <person name="Patil P.B."/>
        </authorList>
    </citation>
    <scope>NUCLEOTIDE SEQUENCE [LARGE SCALE GENOMIC DNA]</scope>
    <source>
        <strain evidence="6 7">BC-19</strain>
    </source>
</reference>
<feature type="domain" description="Alcohol dehydrogenase iron-type/glycerol dehydrogenase GldA" evidence="4">
    <location>
        <begin position="10"/>
        <end position="154"/>
    </location>
</feature>
<comment type="caution">
    <text evidence="6">The sequence shown here is derived from an EMBL/GenBank/DDBJ whole genome shotgun (WGS) entry which is preliminary data.</text>
</comment>
<sequence>MNFVYSPFAQRILFGNGCLSNLRNELQRLKRMRAVVLSTPHQAALAHSLLLSLEDLGAGVFSDAKMHVPVETVHRAQDYLHARQADAIVAYGGGSTIGLAKALALRAGGKLSIIAIPTTYAGSEMTTIYGITENGLKTTGRDLSVLPSTVLYDPNLTLDLPLDISLFSGVNAIAHAAEALYAHDRSPISDLLAQEGIRALVQGMPALRLDSQDPISRSHCLYGAWLCGTVLGQVTMGLHHKLCHTLGGTLDLPHAETHTILLPHSLAYNYRAVPQAMQRIEAAMGTRHAATGLYEFISKLGLPTSLRDIGMQEKDIALVCDVVMAHPYSNPREVERDSIMRLLRRAWDGSVPIDT</sequence>
<name>A0ABD4USV5_9BURK</name>
<organism evidence="6 7">
    <name type="scientific">Burkholderia cenocepacia</name>
    <dbReference type="NCBI Taxonomy" id="95486"/>
    <lineage>
        <taxon>Bacteria</taxon>
        <taxon>Pseudomonadati</taxon>
        <taxon>Pseudomonadota</taxon>
        <taxon>Betaproteobacteria</taxon>
        <taxon>Burkholderiales</taxon>
        <taxon>Burkholderiaceae</taxon>
        <taxon>Burkholderia</taxon>
        <taxon>Burkholderia cepacia complex</taxon>
    </lineage>
</organism>
<dbReference type="RefSeq" id="WP_080324431.1">
    <property type="nucleotide sequence ID" value="NZ_JYMX02000072.1"/>
</dbReference>
<protein>
    <submittedName>
        <fullName evidence="6">Maleylacetate reductase</fullName>
    </submittedName>
</protein>
<dbReference type="PANTHER" id="PTHR11496:SF102">
    <property type="entry name" value="ALCOHOL DEHYDROGENASE 4"/>
    <property type="match status" value="1"/>
</dbReference>
<dbReference type="Proteomes" id="UP000191686">
    <property type="component" value="Unassembled WGS sequence"/>
</dbReference>
<gene>
    <name evidence="6" type="ORF">UE95_039800</name>
</gene>
<dbReference type="InterPro" id="IPR001670">
    <property type="entry name" value="ADH_Fe/GldA"/>
</dbReference>
<dbReference type="SUPFAM" id="SSF56796">
    <property type="entry name" value="Dehydroquinate synthase-like"/>
    <property type="match status" value="1"/>
</dbReference>
<keyword evidence="3" id="KW-0520">NAD</keyword>
<accession>A0ABD4USV5</accession>
<evidence type="ECO:0000313" key="7">
    <source>
        <dbReference type="Proteomes" id="UP000191686"/>
    </source>
</evidence>
<evidence type="ECO:0000256" key="3">
    <source>
        <dbReference type="ARBA" id="ARBA00023027"/>
    </source>
</evidence>
<dbReference type="Pfam" id="PF25137">
    <property type="entry name" value="ADH_Fe_C"/>
    <property type="match status" value="1"/>
</dbReference>
<dbReference type="PANTHER" id="PTHR11496">
    <property type="entry name" value="ALCOHOL DEHYDROGENASE"/>
    <property type="match status" value="1"/>
</dbReference>
<dbReference type="AlphaFoldDB" id="A0ABD4USV5"/>
<dbReference type="Pfam" id="PF00465">
    <property type="entry name" value="Fe-ADH"/>
    <property type="match status" value="1"/>
</dbReference>
<evidence type="ECO:0000256" key="1">
    <source>
        <dbReference type="ARBA" id="ARBA00007358"/>
    </source>
</evidence>
<proteinExistence type="inferred from homology"/>
<dbReference type="GO" id="GO:0016491">
    <property type="term" value="F:oxidoreductase activity"/>
    <property type="evidence" value="ECO:0007669"/>
    <property type="project" value="UniProtKB-KW"/>
</dbReference>